<keyword evidence="2" id="KW-1185">Reference proteome</keyword>
<protein>
    <submittedName>
        <fullName evidence="1">Uncharacterized protein</fullName>
    </submittedName>
</protein>
<sequence>MSDPAIDFFGVLSESRRILTAHSRHFLALSVLFLLPLSFFLIAAPTFLASLRSDTNHAETLLRYAPPSKTPTLSKTLFLSLAYAAATLFLSLSAIASVTSSVRHGFFGRPVKLFSALRSLSSSLWRLLLTSTAALAALASISLLSSIVIFTAVRSLSVLDLRSAYVVALVLIAFGAIYLQGNWALAPVVVVVELSWGVEPLRRSAFLIKGFRRVAVALGLFFALGVGLMLRLSFFGGEGPGLGWRRELPIAQTALASAVMMLLLLYALAANAVLYMYCKAVKGELAGEIAAEFDREYVSLPFDEQKKPLIVSVTEQAQI</sequence>
<gene>
    <name evidence="1" type="ORF">MRB53_013842</name>
</gene>
<organism evidence="1 2">
    <name type="scientific">Persea americana</name>
    <name type="common">Avocado</name>
    <dbReference type="NCBI Taxonomy" id="3435"/>
    <lineage>
        <taxon>Eukaryota</taxon>
        <taxon>Viridiplantae</taxon>
        <taxon>Streptophyta</taxon>
        <taxon>Embryophyta</taxon>
        <taxon>Tracheophyta</taxon>
        <taxon>Spermatophyta</taxon>
        <taxon>Magnoliopsida</taxon>
        <taxon>Magnoliidae</taxon>
        <taxon>Laurales</taxon>
        <taxon>Lauraceae</taxon>
        <taxon>Persea</taxon>
    </lineage>
</organism>
<comment type="caution">
    <text evidence="1">The sequence shown here is derived from an EMBL/GenBank/DDBJ whole genome shotgun (WGS) entry which is preliminary data.</text>
</comment>
<evidence type="ECO:0000313" key="2">
    <source>
        <dbReference type="Proteomes" id="UP001234297"/>
    </source>
</evidence>
<evidence type="ECO:0000313" key="1">
    <source>
        <dbReference type="EMBL" id="KAJ8617656.1"/>
    </source>
</evidence>
<proteinExistence type="predicted"/>
<reference evidence="1 2" key="1">
    <citation type="journal article" date="2022" name="Hortic Res">
        <title>A haplotype resolved chromosomal level avocado genome allows analysis of novel avocado genes.</title>
        <authorList>
            <person name="Nath O."/>
            <person name="Fletcher S.J."/>
            <person name="Hayward A."/>
            <person name="Shaw L.M."/>
            <person name="Masouleh A.K."/>
            <person name="Furtado A."/>
            <person name="Henry R.J."/>
            <person name="Mitter N."/>
        </authorList>
    </citation>
    <scope>NUCLEOTIDE SEQUENCE [LARGE SCALE GENOMIC DNA]</scope>
    <source>
        <strain evidence="2">cv. Hass</strain>
    </source>
</reference>
<accession>A0ACC2K985</accession>
<dbReference type="Proteomes" id="UP001234297">
    <property type="component" value="Chromosome 4"/>
</dbReference>
<name>A0ACC2K985_PERAE</name>
<dbReference type="EMBL" id="CM056812">
    <property type="protein sequence ID" value="KAJ8617656.1"/>
    <property type="molecule type" value="Genomic_DNA"/>
</dbReference>